<feature type="non-terminal residue" evidence="9">
    <location>
        <position position="73"/>
    </location>
</feature>
<evidence type="ECO:0000256" key="6">
    <source>
        <dbReference type="ARBA" id="ARBA00023136"/>
    </source>
</evidence>
<dbReference type="AlphaFoldDB" id="A0A699YWR8"/>
<dbReference type="Proteomes" id="UP000485058">
    <property type="component" value="Unassembled WGS sequence"/>
</dbReference>
<dbReference type="GO" id="GO:0016020">
    <property type="term" value="C:membrane"/>
    <property type="evidence" value="ECO:0007669"/>
    <property type="project" value="UniProtKB-SubCell"/>
</dbReference>
<feature type="non-terminal residue" evidence="9">
    <location>
        <position position="1"/>
    </location>
</feature>
<keyword evidence="3 8" id="KW-0812">Transmembrane</keyword>
<proteinExistence type="inferred from homology"/>
<reference evidence="9 10" key="1">
    <citation type="submission" date="2020-02" db="EMBL/GenBank/DDBJ databases">
        <title>Draft genome sequence of Haematococcus lacustris strain NIES-144.</title>
        <authorList>
            <person name="Morimoto D."/>
            <person name="Nakagawa S."/>
            <person name="Yoshida T."/>
            <person name="Sawayama S."/>
        </authorList>
    </citation>
    <scope>NUCLEOTIDE SEQUENCE [LARGE SCALE GENOMIC DNA]</scope>
    <source>
        <strain evidence="9 10">NIES-144</strain>
    </source>
</reference>
<accession>A0A699YWR8</accession>
<evidence type="ECO:0000313" key="10">
    <source>
        <dbReference type="Proteomes" id="UP000485058"/>
    </source>
</evidence>
<comment type="subcellular location">
    <subcellularLocation>
        <location evidence="1">Membrane</location>
        <topology evidence="1">Multi-pass membrane protein</topology>
    </subcellularLocation>
</comment>
<sequence length="73" mass="8210">VLFALTPSLATICIEGTADMSSLSTDYPEHQCPDGQRLLFTKHMIHDTHILLFTVAIVHILYTCATLYLALYR</sequence>
<evidence type="ECO:0000256" key="2">
    <source>
        <dbReference type="ARBA" id="ARBA00006574"/>
    </source>
</evidence>
<evidence type="ECO:0000256" key="7">
    <source>
        <dbReference type="ARBA" id="ARBA00023265"/>
    </source>
</evidence>
<dbReference type="GO" id="GO:0006952">
    <property type="term" value="P:defense response"/>
    <property type="evidence" value="ECO:0007669"/>
    <property type="project" value="UniProtKB-KW"/>
</dbReference>
<evidence type="ECO:0000256" key="1">
    <source>
        <dbReference type="ARBA" id="ARBA00004141"/>
    </source>
</evidence>
<name>A0A699YWR8_HAELA</name>
<comment type="similarity">
    <text evidence="2">Belongs to the MLO family.</text>
</comment>
<evidence type="ECO:0000256" key="3">
    <source>
        <dbReference type="ARBA" id="ARBA00022692"/>
    </source>
</evidence>
<dbReference type="Pfam" id="PF03094">
    <property type="entry name" value="Mlo"/>
    <property type="match status" value="1"/>
</dbReference>
<evidence type="ECO:0000313" key="9">
    <source>
        <dbReference type="EMBL" id="GFH11284.1"/>
    </source>
</evidence>
<gene>
    <name evidence="9" type="ORF">HaLaN_06759</name>
</gene>
<dbReference type="EMBL" id="BLLF01000389">
    <property type="protein sequence ID" value="GFH11284.1"/>
    <property type="molecule type" value="Genomic_DNA"/>
</dbReference>
<keyword evidence="6 8" id="KW-0472">Membrane</keyword>
<keyword evidence="7" id="KW-0568">Pathogenesis-related protein</keyword>
<keyword evidence="4" id="KW-0611">Plant defense</keyword>
<comment type="caution">
    <text evidence="9">The sequence shown here is derived from an EMBL/GenBank/DDBJ whole genome shotgun (WGS) entry which is preliminary data.</text>
</comment>
<protein>
    <submittedName>
        <fullName evidence="9">Uncharacterized protein</fullName>
    </submittedName>
</protein>
<evidence type="ECO:0000256" key="5">
    <source>
        <dbReference type="ARBA" id="ARBA00022989"/>
    </source>
</evidence>
<organism evidence="9 10">
    <name type="scientific">Haematococcus lacustris</name>
    <name type="common">Green alga</name>
    <name type="synonym">Haematococcus pluvialis</name>
    <dbReference type="NCBI Taxonomy" id="44745"/>
    <lineage>
        <taxon>Eukaryota</taxon>
        <taxon>Viridiplantae</taxon>
        <taxon>Chlorophyta</taxon>
        <taxon>core chlorophytes</taxon>
        <taxon>Chlorophyceae</taxon>
        <taxon>CS clade</taxon>
        <taxon>Chlamydomonadales</taxon>
        <taxon>Haematococcaceae</taxon>
        <taxon>Haematococcus</taxon>
    </lineage>
</organism>
<keyword evidence="5 8" id="KW-1133">Transmembrane helix</keyword>
<dbReference type="InterPro" id="IPR004326">
    <property type="entry name" value="Mlo"/>
</dbReference>
<feature type="transmembrane region" description="Helical" evidence="8">
    <location>
        <begin position="50"/>
        <end position="71"/>
    </location>
</feature>
<evidence type="ECO:0000256" key="8">
    <source>
        <dbReference type="SAM" id="Phobius"/>
    </source>
</evidence>
<keyword evidence="10" id="KW-1185">Reference proteome</keyword>
<evidence type="ECO:0000256" key="4">
    <source>
        <dbReference type="ARBA" id="ARBA00022821"/>
    </source>
</evidence>